<evidence type="ECO:0000313" key="2">
    <source>
        <dbReference type="Proteomes" id="UP000321523"/>
    </source>
</evidence>
<gene>
    <name evidence="1" type="ORF">SAE02_75430</name>
</gene>
<dbReference type="Proteomes" id="UP000321523">
    <property type="component" value="Unassembled WGS sequence"/>
</dbReference>
<evidence type="ECO:0008006" key="3">
    <source>
        <dbReference type="Google" id="ProtNLM"/>
    </source>
</evidence>
<sequence>MIGEVYIPRNSTTPAVCRKIIADWGNHEGLVLCYGDASGGSSGSAKVAGSDWALIRAELRSTFGNRLHFRVPDGNPKVRVRINAMNSRLKSASGEIRLMVDPVKAPNMVRDLEGVRALKGGSGEIDKAADPALSHISDALGYYIVKEFPIIKPMVGTGHAVWQ</sequence>
<keyword evidence="2" id="KW-1185">Reference proteome</keyword>
<comment type="caution">
    <text evidence="1">The sequence shown here is derived from an EMBL/GenBank/DDBJ whole genome shotgun (WGS) entry which is preliminary data.</text>
</comment>
<organism evidence="1 2">
    <name type="scientific">Skermanella aerolata</name>
    <dbReference type="NCBI Taxonomy" id="393310"/>
    <lineage>
        <taxon>Bacteria</taxon>
        <taxon>Pseudomonadati</taxon>
        <taxon>Pseudomonadota</taxon>
        <taxon>Alphaproteobacteria</taxon>
        <taxon>Rhodospirillales</taxon>
        <taxon>Azospirillaceae</taxon>
        <taxon>Skermanella</taxon>
    </lineage>
</organism>
<proteinExistence type="predicted"/>
<dbReference type="AlphaFoldDB" id="A0A512E3X0"/>
<evidence type="ECO:0000313" key="1">
    <source>
        <dbReference type="EMBL" id="GEO43395.1"/>
    </source>
</evidence>
<name>A0A512E3X0_9PROT</name>
<reference evidence="1 2" key="1">
    <citation type="submission" date="2019-07" db="EMBL/GenBank/DDBJ databases">
        <title>Whole genome shotgun sequence of Skermanella aerolata NBRC 106429.</title>
        <authorList>
            <person name="Hosoyama A."/>
            <person name="Uohara A."/>
            <person name="Ohji S."/>
            <person name="Ichikawa N."/>
        </authorList>
    </citation>
    <scope>NUCLEOTIDE SEQUENCE [LARGE SCALE GENOMIC DNA]</scope>
    <source>
        <strain evidence="1 2">NBRC 106429</strain>
    </source>
</reference>
<dbReference type="EMBL" id="BJYZ01000081">
    <property type="protein sequence ID" value="GEO43395.1"/>
    <property type="molecule type" value="Genomic_DNA"/>
</dbReference>
<accession>A0A512E3X0</accession>
<protein>
    <recommendedName>
        <fullName evidence="3">Terminase large subunit gp17-like C-terminal domain-containing protein</fullName>
    </recommendedName>
</protein>